<protein>
    <submittedName>
        <fullName evidence="3">Uncharacterized protein</fullName>
    </submittedName>
</protein>
<feature type="compositionally biased region" description="Basic and acidic residues" evidence="1">
    <location>
        <begin position="975"/>
        <end position="991"/>
    </location>
</feature>
<feature type="region of interest" description="Disordered" evidence="1">
    <location>
        <begin position="82"/>
        <end position="114"/>
    </location>
</feature>
<feature type="region of interest" description="Disordered" evidence="1">
    <location>
        <begin position="812"/>
        <end position="1011"/>
    </location>
</feature>
<sequence length="1011" mass="113311">MSSNGHDIQVCVCKSLKQLSNICFTFSLQHPFWSFSVLCLFLLYMVFPLVFWVLVYSVPLIVCTSIILSFPFSTKTHKNVVETNDDENRQTTQASHEPAKGNEGKKPFTRVHSVRRRRAKEFARDVEDNNKTQQCVDDKNEVFNREAVIDKNALVTEENSPKDIREVDIVQDYSIVNSTKSSSCSASQSPKHEYNESEYQSLDDGKENGNNNNNNIINNNKAVVQGNEDEDNQKNKMDYVGISDSERTKRLESLIARRRSRKLLSLEVRRTLMNKGKKRDHGQITSVLVPKINNTPNRLMIPKNASVGSLHSPSPGSAPSVLVPMRNPFDLPYDPQEEKPDLTGDGFAKEFMPPVSNIGRDGMFCRHESFSSGPSFLRPGEYSNRSLKQMSLDSRFRQRASSSFSSSSSSSMVYHQSAGKEFGGEFAPKMEDETKSSISETDNDDHIKEIIQVHENGSEDDGDIDDDGEVQTRASREDASWRSPTSSEEDTAPVFKIDREAILKSLSSMARRNVLPEETEINNTEQNGEHLSGLKDRFYYSDRPMTRRGPASHSIASDLQVEVSEISSPPLTIDENMSYPDYDDEDNRSNADSWGHFDLSQVDEYESSFLVQVPEDTPLPNEPHCAHPWCSIAEFPDSCHTKRATNLDEKIDKTLQRSASLLAQTPKRNDSMKRAEDSNTFDVVHENNTNEIEESSTMSSDEKLEPEHREVIIEPAIVEERIDLGSTQHSEGEQSSSEAIVSFTHGAPRSNNNNNILMPNAFDLAQSSPSPKSVLHPTCSVASFDHYMDDEAQQFNARVILLSPGPFAVSASGEGVGGLEQEPSEPSNTSTTEAEVQNEILENVIKPEEVASVSPQVDAEPTEEANINNDQSTDHSKNSNSPILTKEELSKRHEIAVGKTKQDDSNNSNSSSLHEDKGHEYDEKNLNKPKDQESSTSYGFDTTTNDEVMNNSGAKTHTFELSGESLEDNVNSDRSYNKNEDDTKNEQHQTSHESMQLPEDRKEIEQQNYAH</sequence>
<feature type="compositionally biased region" description="Low complexity" evidence="1">
    <location>
        <begin position="208"/>
        <end position="218"/>
    </location>
</feature>
<evidence type="ECO:0000313" key="3">
    <source>
        <dbReference type="EMBL" id="KAL3616212.1"/>
    </source>
</evidence>
<dbReference type="Proteomes" id="UP001632038">
    <property type="component" value="Unassembled WGS sequence"/>
</dbReference>
<evidence type="ECO:0000256" key="2">
    <source>
        <dbReference type="SAM" id="Phobius"/>
    </source>
</evidence>
<feature type="compositionally biased region" description="Polar residues" evidence="1">
    <location>
        <begin position="824"/>
        <end position="835"/>
    </location>
</feature>
<feature type="transmembrane region" description="Helical" evidence="2">
    <location>
        <begin position="32"/>
        <end position="55"/>
    </location>
</feature>
<dbReference type="AlphaFoldDB" id="A0ABD3BFX3"/>
<gene>
    <name evidence="3" type="ORF">CASFOL_039602</name>
</gene>
<keyword evidence="4" id="KW-1185">Reference proteome</keyword>
<name>A0ABD3BFX3_9LAMI</name>
<accession>A0ABD3BFX3</accession>
<dbReference type="PANTHER" id="PTHR33870:SF32">
    <property type="match status" value="1"/>
</dbReference>
<comment type="caution">
    <text evidence="3">The sequence shown here is derived from an EMBL/GenBank/DDBJ whole genome shotgun (WGS) entry which is preliminary data.</text>
</comment>
<keyword evidence="2" id="KW-0472">Membrane</keyword>
<feature type="region of interest" description="Disordered" evidence="1">
    <location>
        <begin position="178"/>
        <end position="218"/>
    </location>
</feature>
<organism evidence="3 4">
    <name type="scientific">Castilleja foliolosa</name>
    <dbReference type="NCBI Taxonomy" id="1961234"/>
    <lineage>
        <taxon>Eukaryota</taxon>
        <taxon>Viridiplantae</taxon>
        <taxon>Streptophyta</taxon>
        <taxon>Embryophyta</taxon>
        <taxon>Tracheophyta</taxon>
        <taxon>Spermatophyta</taxon>
        <taxon>Magnoliopsida</taxon>
        <taxon>eudicotyledons</taxon>
        <taxon>Gunneridae</taxon>
        <taxon>Pentapetalae</taxon>
        <taxon>asterids</taxon>
        <taxon>lamiids</taxon>
        <taxon>Lamiales</taxon>
        <taxon>Orobanchaceae</taxon>
        <taxon>Pedicularideae</taxon>
        <taxon>Castillejinae</taxon>
        <taxon>Castilleja</taxon>
    </lineage>
</organism>
<evidence type="ECO:0000256" key="1">
    <source>
        <dbReference type="SAM" id="MobiDB-lite"/>
    </source>
</evidence>
<evidence type="ECO:0000313" key="4">
    <source>
        <dbReference type="Proteomes" id="UP001632038"/>
    </source>
</evidence>
<dbReference type="PANTHER" id="PTHR33870">
    <property type="entry name" value="CARDIOMYOPATHY-ASSOCIATED PROTEIN"/>
    <property type="match status" value="1"/>
</dbReference>
<feature type="compositionally biased region" description="Basic and acidic residues" evidence="1">
    <location>
        <begin position="913"/>
        <end position="933"/>
    </location>
</feature>
<feature type="region of interest" description="Disordered" evidence="1">
    <location>
        <begin position="422"/>
        <end position="491"/>
    </location>
</feature>
<keyword evidence="2" id="KW-1133">Transmembrane helix</keyword>
<feature type="compositionally biased region" description="Basic and acidic residues" evidence="1">
    <location>
        <begin position="97"/>
        <end position="106"/>
    </location>
</feature>
<reference evidence="4" key="1">
    <citation type="journal article" date="2024" name="IScience">
        <title>Strigolactones Initiate the Formation of Haustorium-like Structures in Castilleja.</title>
        <authorList>
            <person name="Buerger M."/>
            <person name="Peterson D."/>
            <person name="Chory J."/>
        </authorList>
    </citation>
    <scope>NUCLEOTIDE SEQUENCE [LARGE SCALE GENOMIC DNA]</scope>
</reference>
<feature type="compositionally biased region" description="Polar residues" evidence="1">
    <location>
        <begin position="934"/>
        <end position="955"/>
    </location>
</feature>
<dbReference type="EMBL" id="JAVIJP010000092">
    <property type="protein sequence ID" value="KAL3616212.1"/>
    <property type="molecule type" value="Genomic_DNA"/>
</dbReference>
<feature type="compositionally biased region" description="Acidic residues" evidence="1">
    <location>
        <begin position="458"/>
        <end position="469"/>
    </location>
</feature>
<feature type="compositionally biased region" description="Low complexity" evidence="1">
    <location>
        <begin position="178"/>
        <end position="189"/>
    </location>
</feature>
<keyword evidence="2" id="KW-0812">Transmembrane</keyword>
<feature type="compositionally biased region" description="Basic and acidic residues" evidence="1">
    <location>
        <begin position="885"/>
        <end position="904"/>
    </location>
</feature>
<proteinExistence type="predicted"/>